<gene>
    <name evidence="3" type="ORF">ACA1_197330</name>
</gene>
<dbReference type="PROSITE" id="PS50076">
    <property type="entry name" value="DNAJ_2"/>
    <property type="match status" value="1"/>
</dbReference>
<dbReference type="PANTHER" id="PTHR43096">
    <property type="entry name" value="DNAJ HOMOLOG 1, MITOCHONDRIAL-RELATED"/>
    <property type="match status" value="1"/>
</dbReference>
<dbReference type="OMA" id="TIAPCER"/>
<evidence type="ECO:0000313" key="3">
    <source>
        <dbReference type="EMBL" id="ELR19583.1"/>
    </source>
</evidence>
<dbReference type="InterPro" id="IPR001623">
    <property type="entry name" value="DnaJ_domain"/>
</dbReference>
<dbReference type="PROSITE" id="PS00636">
    <property type="entry name" value="DNAJ_1"/>
    <property type="match status" value="1"/>
</dbReference>
<dbReference type="GeneID" id="14920406"/>
<dbReference type="EMBL" id="KB007932">
    <property type="protein sequence ID" value="ELR19583.1"/>
    <property type="molecule type" value="Genomic_DNA"/>
</dbReference>
<dbReference type="AlphaFoldDB" id="L8H4F6"/>
<dbReference type="GO" id="GO:0005737">
    <property type="term" value="C:cytoplasm"/>
    <property type="evidence" value="ECO:0007669"/>
    <property type="project" value="TreeGrafter"/>
</dbReference>
<dbReference type="PANTHER" id="PTHR43096:SF10">
    <property type="entry name" value="CHAPERONE PROTEIN DNAJ A6, CHLOROPLASTIC"/>
    <property type="match status" value="1"/>
</dbReference>
<organism evidence="3 4">
    <name type="scientific">Acanthamoeba castellanii (strain ATCC 30010 / Neff)</name>
    <dbReference type="NCBI Taxonomy" id="1257118"/>
    <lineage>
        <taxon>Eukaryota</taxon>
        <taxon>Amoebozoa</taxon>
        <taxon>Discosea</taxon>
        <taxon>Longamoebia</taxon>
        <taxon>Centramoebida</taxon>
        <taxon>Acanthamoebidae</taxon>
        <taxon>Acanthamoeba</taxon>
    </lineage>
</organism>
<dbReference type="PRINTS" id="PR00625">
    <property type="entry name" value="JDOMAIN"/>
</dbReference>
<dbReference type="SUPFAM" id="SSF46565">
    <property type="entry name" value="Chaperone J-domain"/>
    <property type="match status" value="1"/>
</dbReference>
<evidence type="ECO:0000259" key="2">
    <source>
        <dbReference type="PROSITE" id="PS50076"/>
    </source>
</evidence>
<dbReference type="SMART" id="SM00271">
    <property type="entry name" value="DnaJ"/>
    <property type="match status" value="1"/>
</dbReference>
<evidence type="ECO:0000313" key="4">
    <source>
        <dbReference type="Proteomes" id="UP000011083"/>
    </source>
</evidence>
<dbReference type="InterPro" id="IPR036869">
    <property type="entry name" value="J_dom_sf"/>
</dbReference>
<dbReference type="GO" id="GO:0051082">
    <property type="term" value="F:unfolded protein binding"/>
    <property type="evidence" value="ECO:0007669"/>
    <property type="project" value="TreeGrafter"/>
</dbReference>
<keyword evidence="4" id="KW-1185">Reference proteome</keyword>
<proteinExistence type="predicted"/>
<sequence>MRRSATDVVRGHLLGNATRGGNAAFSLPTIAPCERPSYTLLPHHRRSFRSAAAPCRRRPSLLVFGSSVAWTRTAVTAGNPERGHTRSYAMGHEMYSKDLYNILGIKDAASQEEIKTAFYKKAKEYHPDMNKENPNAQKKFVEATSAYEILRDTKKRQEYDGMRRMRSSSSSTYTSYTHQSDYTNYGAGGARAGRTGRADDFTAYGMGGMGHEDFSRWYRQRSDIFDDFEKMFKDIADMMSKKMRSKWYQMCENGEKERKEKSERKNEARSGKSESGEDSATRKKARKKEERSEEPQAQQQQQQTQAKSEGASSTRRRTSRAKKDYQWGKWGRRNAKKAGPGDAGAEKANKNGRESREHKAAEDAKRKERRWQKKKEEIRKRWKGFYESDTIIFF</sequence>
<feature type="compositionally biased region" description="Basic and acidic residues" evidence="1">
    <location>
        <begin position="344"/>
        <end position="366"/>
    </location>
</feature>
<dbReference type="RefSeq" id="XP_004341675.1">
    <property type="nucleotide sequence ID" value="XM_004341627.1"/>
</dbReference>
<dbReference type="OrthoDB" id="552049at2759"/>
<dbReference type="STRING" id="1257118.L8H4F6"/>
<protein>
    <submittedName>
        <fullName evidence="3">DnaJ domain containing protein</fullName>
    </submittedName>
</protein>
<dbReference type="KEGG" id="acan:ACA1_197330"/>
<feature type="compositionally biased region" description="Basic and acidic residues" evidence="1">
    <location>
        <begin position="253"/>
        <end position="294"/>
    </location>
</feature>
<accession>L8H4F6</accession>
<reference evidence="3 4" key="1">
    <citation type="journal article" date="2013" name="Genome Biol.">
        <title>Genome of Acanthamoeba castellanii highlights extensive lateral gene transfer and early evolution of tyrosine kinase signaling.</title>
        <authorList>
            <person name="Clarke M."/>
            <person name="Lohan A.J."/>
            <person name="Liu B."/>
            <person name="Lagkouvardos I."/>
            <person name="Roy S."/>
            <person name="Zafar N."/>
            <person name="Bertelli C."/>
            <person name="Schilde C."/>
            <person name="Kianianmomeni A."/>
            <person name="Burglin T.R."/>
            <person name="Frech C."/>
            <person name="Turcotte B."/>
            <person name="Kopec K.O."/>
            <person name="Synnott J.M."/>
            <person name="Choo C."/>
            <person name="Paponov I."/>
            <person name="Finkler A."/>
            <person name="Soon Heng Tan C."/>
            <person name="Hutchins A.P."/>
            <person name="Weinmeier T."/>
            <person name="Rattei T."/>
            <person name="Chu J.S."/>
            <person name="Gimenez G."/>
            <person name="Irimia M."/>
            <person name="Rigden D.J."/>
            <person name="Fitzpatrick D.A."/>
            <person name="Lorenzo-Morales J."/>
            <person name="Bateman A."/>
            <person name="Chiu C.H."/>
            <person name="Tang P."/>
            <person name="Hegemann P."/>
            <person name="Fromm H."/>
            <person name="Raoult D."/>
            <person name="Greub G."/>
            <person name="Miranda-Saavedra D."/>
            <person name="Chen N."/>
            <person name="Nash P."/>
            <person name="Ginger M.L."/>
            <person name="Horn M."/>
            <person name="Schaap P."/>
            <person name="Caler L."/>
            <person name="Loftus B."/>
        </authorList>
    </citation>
    <scope>NUCLEOTIDE SEQUENCE [LARGE SCALE GENOMIC DNA]</scope>
    <source>
        <strain evidence="3 4">Neff</strain>
    </source>
</reference>
<dbReference type="GO" id="GO:0042026">
    <property type="term" value="P:protein refolding"/>
    <property type="evidence" value="ECO:0007669"/>
    <property type="project" value="TreeGrafter"/>
</dbReference>
<feature type="domain" description="J" evidence="2">
    <location>
        <begin position="98"/>
        <end position="163"/>
    </location>
</feature>
<evidence type="ECO:0000256" key="1">
    <source>
        <dbReference type="SAM" id="MobiDB-lite"/>
    </source>
</evidence>
<dbReference type="CDD" id="cd06257">
    <property type="entry name" value="DnaJ"/>
    <property type="match status" value="1"/>
</dbReference>
<name>L8H4F6_ACACF</name>
<dbReference type="Gene3D" id="1.10.287.110">
    <property type="entry name" value="DnaJ domain"/>
    <property type="match status" value="1"/>
</dbReference>
<feature type="compositionally biased region" description="Low complexity" evidence="1">
    <location>
        <begin position="296"/>
        <end position="306"/>
    </location>
</feature>
<dbReference type="Pfam" id="PF00226">
    <property type="entry name" value="DnaJ"/>
    <property type="match status" value="1"/>
</dbReference>
<dbReference type="InterPro" id="IPR018253">
    <property type="entry name" value="DnaJ_domain_CS"/>
</dbReference>
<feature type="region of interest" description="Disordered" evidence="1">
    <location>
        <begin position="252"/>
        <end position="377"/>
    </location>
</feature>
<dbReference type="VEuPathDB" id="AmoebaDB:ACA1_197330"/>
<dbReference type="Proteomes" id="UP000011083">
    <property type="component" value="Unassembled WGS sequence"/>
</dbReference>